<reference evidence="5 7" key="3">
    <citation type="submission" date="2018-11" db="EMBL/GenBank/DDBJ databases">
        <authorList>
            <consortium name="Pathogen Informatics"/>
        </authorList>
    </citation>
    <scope>NUCLEOTIDE SEQUENCE [LARGE SCALE GENOMIC DNA]</scope>
    <source>
        <strain evidence="5 7">NCTC10327</strain>
    </source>
</reference>
<dbReference type="InterPro" id="IPR013078">
    <property type="entry name" value="His_Pase_superF_clade-1"/>
</dbReference>
<reference evidence="4" key="1">
    <citation type="submission" date="2016-10" db="EMBL/GenBank/DDBJ databases">
        <authorList>
            <person name="Varghese N."/>
            <person name="Submissions S."/>
        </authorList>
    </citation>
    <scope>NUCLEOTIDE SEQUENCE</scope>
    <source>
        <strain evidence="4">DSM 20639</strain>
    </source>
</reference>
<dbReference type="EMBL" id="FNAU01000014">
    <property type="protein sequence ID" value="SDE56871.1"/>
    <property type="molecule type" value="Genomic_DNA"/>
</dbReference>
<dbReference type="EMBL" id="UYIO01000001">
    <property type="protein sequence ID" value="VDG76299.1"/>
    <property type="molecule type" value="Genomic_DNA"/>
</dbReference>
<dbReference type="GO" id="GO:0016791">
    <property type="term" value="F:phosphatase activity"/>
    <property type="evidence" value="ECO:0007669"/>
    <property type="project" value="TreeGrafter"/>
</dbReference>
<dbReference type="EC" id="3.1.3.-" evidence="3"/>
<gene>
    <name evidence="5" type="ORF">NCTC10327_00956</name>
    <name evidence="3" type="ORF">R6G71_04210</name>
    <name evidence="4" type="ORF">SAMN05421878_1146</name>
</gene>
<dbReference type="PANTHER" id="PTHR48100:SF62">
    <property type="entry name" value="GLUCOSYL-3-PHOSPHOGLYCERATE PHOSPHATASE"/>
    <property type="match status" value="1"/>
</dbReference>
<feature type="binding site" evidence="2">
    <location>
        <position position="60"/>
    </location>
    <ligand>
        <name>substrate</name>
    </ligand>
</feature>
<dbReference type="RefSeq" id="WP_049619375.1">
    <property type="nucleotide sequence ID" value="NZ_FNAU01000014.1"/>
</dbReference>
<dbReference type="OrthoDB" id="4697614at2"/>
<feature type="binding site" evidence="2">
    <location>
        <begin position="84"/>
        <end position="87"/>
    </location>
    <ligand>
        <name>substrate</name>
    </ligand>
</feature>
<evidence type="ECO:0000256" key="1">
    <source>
        <dbReference type="PIRSR" id="PIRSR613078-1"/>
    </source>
</evidence>
<keyword evidence="3" id="KW-0378">Hydrolase</keyword>
<reference evidence="6" key="2">
    <citation type="submission" date="2016-10" db="EMBL/GenBank/DDBJ databases">
        <authorList>
            <person name="Varghese N."/>
        </authorList>
    </citation>
    <scope>NUCLEOTIDE SEQUENCE [LARGE SCALE GENOMIC DNA]</scope>
    <source>
        <strain evidence="6">DSM 20639</strain>
    </source>
</reference>
<evidence type="ECO:0000313" key="5">
    <source>
        <dbReference type="EMBL" id="VDG76299.1"/>
    </source>
</evidence>
<dbReference type="InterPro" id="IPR003094">
    <property type="entry name" value="6Pfruct_kin"/>
</dbReference>
<dbReference type="PANTHER" id="PTHR48100">
    <property type="entry name" value="BROAD-SPECIFICITY PHOSPHATASE YOR283W-RELATED"/>
    <property type="match status" value="1"/>
</dbReference>
<accession>A0A0K9EUN2</accession>
<dbReference type="GO" id="GO:0006003">
    <property type="term" value="P:fructose 2,6-bisphosphate metabolic process"/>
    <property type="evidence" value="ECO:0007669"/>
    <property type="project" value="InterPro"/>
</dbReference>
<dbReference type="STRING" id="1657.ACU20_03455"/>
<name>A0A0K9EUN2_9ACTO</name>
<dbReference type="Proteomes" id="UP000182744">
    <property type="component" value="Unassembled WGS sequence"/>
</dbReference>
<evidence type="ECO:0000313" key="3">
    <source>
        <dbReference type="EMBL" id="MDY5153254.1"/>
    </source>
</evidence>
<feature type="active site" description="Proton donor/acceptor" evidence="1">
    <location>
        <position position="84"/>
    </location>
</feature>
<dbReference type="AlphaFoldDB" id="A0A0K9EUN2"/>
<evidence type="ECO:0000256" key="2">
    <source>
        <dbReference type="PIRSR" id="PIRSR613078-2"/>
    </source>
</evidence>
<dbReference type="Proteomes" id="UP000269974">
    <property type="component" value="Unassembled WGS sequence"/>
</dbReference>
<proteinExistence type="predicted"/>
<protein>
    <submittedName>
        <fullName evidence="3">Histidine phosphatase family protein</fullName>
        <ecNumber evidence="3">3.1.3.-</ecNumber>
    </submittedName>
    <submittedName>
        <fullName evidence="4 5">Phosphoglycerate mutase</fullName>
    </submittedName>
</protein>
<feature type="binding site" evidence="2">
    <location>
        <begin position="110"/>
        <end position="111"/>
    </location>
    <ligand>
        <name>substrate</name>
    </ligand>
</feature>
<dbReference type="Pfam" id="PF00300">
    <property type="entry name" value="His_Phos_1"/>
    <property type="match status" value="1"/>
</dbReference>
<dbReference type="SMART" id="SM00855">
    <property type="entry name" value="PGAM"/>
    <property type="match status" value="1"/>
</dbReference>
<dbReference type="CDD" id="cd07067">
    <property type="entry name" value="HP_PGM_like"/>
    <property type="match status" value="1"/>
</dbReference>
<dbReference type="PATRIC" id="fig|1657.3.peg.616"/>
<dbReference type="InterPro" id="IPR029033">
    <property type="entry name" value="His_PPase_superfam"/>
</dbReference>
<dbReference type="Gene3D" id="3.40.50.1240">
    <property type="entry name" value="Phosphoglycerate mutase-like"/>
    <property type="match status" value="1"/>
</dbReference>
<dbReference type="PRINTS" id="PR00991">
    <property type="entry name" value="6PFRUCTKNASE"/>
</dbReference>
<evidence type="ECO:0000313" key="6">
    <source>
        <dbReference type="Proteomes" id="UP000182744"/>
    </source>
</evidence>
<organism evidence="5 7">
    <name type="scientific">Actinobaculum suis</name>
    <dbReference type="NCBI Taxonomy" id="1657"/>
    <lineage>
        <taxon>Bacteria</taxon>
        <taxon>Bacillati</taxon>
        <taxon>Actinomycetota</taxon>
        <taxon>Actinomycetes</taxon>
        <taxon>Actinomycetales</taxon>
        <taxon>Actinomycetaceae</taxon>
        <taxon>Actinobaculum</taxon>
    </lineage>
</organism>
<evidence type="ECO:0000313" key="7">
    <source>
        <dbReference type="Proteomes" id="UP000269974"/>
    </source>
</evidence>
<keyword evidence="6" id="KW-1185">Reference proteome</keyword>
<feature type="binding site" evidence="2">
    <location>
        <begin position="10"/>
        <end position="17"/>
    </location>
    <ligand>
        <name>substrate</name>
    </ligand>
</feature>
<dbReference type="SUPFAM" id="SSF53254">
    <property type="entry name" value="Phosphoglycerate mutase-like"/>
    <property type="match status" value="1"/>
</dbReference>
<sequence>MAVDSVIFWRHGQTDYNFEGRIQGSSDIPLNATGLGQARLVAPHVASYKPARILASPLQRALVTAQQAAKLLDMRVETDKRFEERHYGLWEGLTREEIQANYPAESEIWRRGGQPEGMQIEDKTALGKRVAEAVYEYAEQMNGGTLLVTAHGAAITAGVAELLGLSGMWGGIAGLDNCHWTLLRYQADREQKWRVVAHNRYLSDIADPVRNYRE</sequence>
<evidence type="ECO:0000313" key="4">
    <source>
        <dbReference type="EMBL" id="SDE56871.1"/>
    </source>
</evidence>
<dbReference type="Proteomes" id="UP001273799">
    <property type="component" value="Unassembled WGS sequence"/>
</dbReference>
<dbReference type="EMBL" id="JAWNFU010000002">
    <property type="protein sequence ID" value="MDY5153254.1"/>
    <property type="molecule type" value="Genomic_DNA"/>
</dbReference>
<dbReference type="GO" id="GO:0005524">
    <property type="term" value="F:ATP binding"/>
    <property type="evidence" value="ECO:0007669"/>
    <property type="project" value="InterPro"/>
</dbReference>
<reference evidence="3" key="4">
    <citation type="submission" date="2023-10" db="EMBL/GenBank/DDBJ databases">
        <title>Whole Genome based description of the genera Actinobaculum and Actinotignum reveals a complex phylogenetic relationship within the species included in the genus Actinotignum.</title>
        <authorList>
            <person name="Jensen C.S."/>
            <person name="Dargis R."/>
            <person name="Kemp M."/>
            <person name="Christensen J.J."/>
        </authorList>
    </citation>
    <scope>NUCLEOTIDE SEQUENCE</scope>
    <source>
        <strain evidence="3">Actinobaculum_suis_CCUG19206T</strain>
    </source>
</reference>
<feature type="active site" description="Tele-phosphohistidine intermediate" evidence="1">
    <location>
        <position position="11"/>
    </location>
</feature>
<dbReference type="InterPro" id="IPR050275">
    <property type="entry name" value="PGM_Phosphatase"/>
</dbReference>
<dbReference type="GO" id="GO:0005737">
    <property type="term" value="C:cytoplasm"/>
    <property type="evidence" value="ECO:0007669"/>
    <property type="project" value="TreeGrafter"/>
</dbReference>